<evidence type="ECO:0000256" key="1">
    <source>
        <dbReference type="SAM" id="MobiDB-lite"/>
    </source>
</evidence>
<evidence type="ECO:0000313" key="3">
    <source>
        <dbReference type="Proteomes" id="UP000015520"/>
    </source>
</evidence>
<gene>
    <name evidence="2" type="ORF">M947_02175</name>
</gene>
<name>T0JR47_9BACT</name>
<dbReference type="PANTHER" id="PTHR37166:SF1">
    <property type="entry name" value="PROTEIN FLAG"/>
    <property type="match status" value="1"/>
</dbReference>
<dbReference type="RefSeq" id="WP_021286716.1">
    <property type="nucleotide sequence ID" value="NZ_AUPZ01000002.1"/>
</dbReference>
<dbReference type="InterPro" id="IPR005186">
    <property type="entry name" value="FlaG"/>
</dbReference>
<dbReference type="STRING" id="1172190.M947_02175"/>
<comment type="caution">
    <text evidence="2">The sequence shown here is derived from an EMBL/GenBank/DDBJ whole genome shotgun (WGS) entry which is preliminary data.</text>
</comment>
<dbReference type="OrthoDB" id="5373092at2"/>
<dbReference type="Proteomes" id="UP000015520">
    <property type="component" value="Unassembled WGS sequence"/>
</dbReference>
<dbReference type="PATRIC" id="fig|1172190.3.peg.426"/>
<dbReference type="Gene3D" id="3.30.160.170">
    <property type="entry name" value="FlaG-like"/>
    <property type="match status" value="1"/>
</dbReference>
<evidence type="ECO:0000313" key="2">
    <source>
        <dbReference type="EMBL" id="EQB40636.1"/>
    </source>
</evidence>
<dbReference type="eggNOG" id="COG1334">
    <property type="taxonomic scope" value="Bacteria"/>
</dbReference>
<evidence type="ECO:0008006" key="4">
    <source>
        <dbReference type="Google" id="ProtNLM"/>
    </source>
</evidence>
<dbReference type="InterPro" id="IPR035924">
    <property type="entry name" value="FlaG-like_sf"/>
</dbReference>
<reference evidence="2 3" key="1">
    <citation type="submission" date="2013-07" db="EMBL/GenBank/DDBJ databases">
        <title>Sulfurimonas hongkongensis AST-10 Genome Sequencing.</title>
        <authorList>
            <person name="Cai L."/>
            <person name="Zhang T."/>
        </authorList>
    </citation>
    <scope>NUCLEOTIDE SEQUENCE [LARGE SCALE GENOMIC DNA]</scope>
    <source>
        <strain evidence="2 3">AST-10</strain>
    </source>
</reference>
<organism evidence="2 3">
    <name type="scientific">Sulfurimonas hongkongensis</name>
    <dbReference type="NCBI Taxonomy" id="1172190"/>
    <lineage>
        <taxon>Bacteria</taxon>
        <taxon>Pseudomonadati</taxon>
        <taxon>Campylobacterota</taxon>
        <taxon>Epsilonproteobacteria</taxon>
        <taxon>Campylobacterales</taxon>
        <taxon>Sulfurimonadaceae</taxon>
        <taxon>Sulfurimonas</taxon>
    </lineage>
</organism>
<keyword evidence="3" id="KW-1185">Reference proteome</keyword>
<dbReference type="Pfam" id="PF03646">
    <property type="entry name" value="FlaG"/>
    <property type="match status" value="1"/>
</dbReference>
<dbReference type="SUPFAM" id="SSF160214">
    <property type="entry name" value="FlaG-like"/>
    <property type="match status" value="1"/>
</dbReference>
<proteinExistence type="predicted"/>
<feature type="compositionally biased region" description="Low complexity" evidence="1">
    <location>
        <begin position="10"/>
        <end position="21"/>
    </location>
</feature>
<feature type="region of interest" description="Disordered" evidence="1">
    <location>
        <begin position="1"/>
        <end position="36"/>
    </location>
</feature>
<dbReference type="AlphaFoldDB" id="T0JR47"/>
<dbReference type="PANTHER" id="PTHR37166">
    <property type="entry name" value="PROTEIN FLAG"/>
    <property type="match status" value="1"/>
</dbReference>
<dbReference type="EMBL" id="AUPZ01000002">
    <property type="protein sequence ID" value="EQB40636.1"/>
    <property type="molecule type" value="Genomic_DNA"/>
</dbReference>
<sequence length="129" mass="14678">MDGVANVARQQQLQTDIQETQGRGSTQMPTEVEQPKQVDLVEEIQKESSNTDVKINSKEQVEELVKQLNEAMSPISTDIKFGVDRDDIFYVSVIEEKTNKMIRRFPAEQAMEFLPKMQEVVGILFDSKG</sequence>
<protein>
    <recommendedName>
        <fullName evidence="4">Flagellar protein FlaG</fullName>
    </recommendedName>
</protein>
<accession>T0JR47</accession>